<proteinExistence type="predicted"/>
<evidence type="ECO:0008006" key="3">
    <source>
        <dbReference type="Google" id="ProtNLM"/>
    </source>
</evidence>
<dbReference type="AlphaFoldDB" id="A0A853B802"/>
<dbReference type="InterPro" id="IPR029063">
    <property type="entry name" value="SAM-dependent_MTases_sf"/>
</dbReference>
<protein>
    <recommendedName>
        <fullName evidence="3">Class I SAM-dependent methyltransferase</fullName>
    </recommendedName>
</protein>
<dbReference type="Gene3D" id="3.40.50.150">
    <property type="entry name" value="Vaccinia Virus protein VP39"/>
    <property type="match status" value="1"/>
</dbReference>
<name>A0A853B802_9PSEU</name>
<comment type="caution">
    <text evidence="1">The sequence shown here is derived from an EMBL/GenBank/DDBJ whole genome shotgun (WGS) entry which is preliminary data.</text>
</comment>
<organism evidence="1 2">
    <name type="scientific">Amycolatopsis endophytica</name>
    <dbReference type="NCBI Taxonomy" id="860233"/>
    <lineage>
        <taxon>Bacteria</taxon>
        <taxon>Bacillati</taxon>
        <taxon>Actinomycetota</taxon>
        <taxon>Actinomycetes</taxon>
        <taxon>Pseudonocardiales</taxon>
        <taxon>Pseudonocardiaceae</taxon>
        <taxon>Amycolatopsis</taxon>
    </lineage>
</organism>
<evidence type="ECO:0000313" key="2">
    <source>
        <dbReference type="Proteomes" id="UP000549616"/>
    </source>
</evidence>
<dbReference type="EMBL" id="JACCFK010000001">
    <property type="protein sequence ID" value="NYI90902.1"/>
    <property type="molecule type" value="Genomic_DNA"/>
</dbReference>
<evidence type="ECO:0000313" key="1">
    <source>
        <dbReference type="EMBL" id="NYI90902.1"/>
    </source>
</evidence>
<dbReference type="Proteomes" id="UP000549616">
    <property type="component" value="Unassembled WGS sequence"/>
</dbReference>
<dbReference type="Pfam" id="PF13578">
    <property type="entry name" value="Methyltransf_24"/>
    <property type="match status" value="1"/>
</dbReference>
<dbReference type="SUPFAM" id="SSF53335">
    <property type="entry name" value="S-adenosyl-L-methionine-dependent methyltransferases"/>
    <property type="match status" value="1"/>
</dbReference>
<gene>
    <name evidence="1" type="ORF">HNR02_004225</name>
</gene>
<reference evidence="1 2" key="1">
    <citation type="submission" date="2020-07" db="EMBL/GenBank/DDBJ databases">
        <title>Sequencing the genomes of 1000 actinobacteria strains.</title>
        <authorList>
            <person name="Klenk H.-P."/>
        </authorList>
    </citation>
    <scope>NUCLEOTIDE SEQUENCE [LARGE SCALE GENOMIC DNA]</scope>
    <source>
        <strain evidence="1 2">DSM 104006</strain>
    </source>
</reference>
<sequence length="326" mass="37289">MPMIGAPLRGLARRYAVSRRTHDGLLARHAALEAELAAYRTWVPPGHFYSPQPDPAQVVARSAELFDPSRDPLGIDLREDEQLALLPVLAELLTDHPVPAERSPEYRYFPDNPEYSWSDALVLHAMLRHLRPRRFVEIGSGHSSAMTLNTVEHWLDGSVDLTFVEPYPQRLESVLRPGDAQRVTVHEQPVQDVPLDPFLALESGDVLFIDSTHVVKAGSDVNHLFFEVLPRLADGVWIHLHDVFFPFEYPLDWVTEGRAWQEVYLLRAFLMDNPRFEIRWFQRYLWARHRERLETAVPDMARNPGGNIWLRKTSGYGTGAPGIRAL</sequence>
<keyword evidence="2" id="KW-1185">Reference proteome</keyword>
<accession>A0A853B802</accession>